<dbReference type="EMBL" id="JAPQKS010000005">
    <property type="protein sequence ID" value="KAJ5226316.1"/>
    <property type="molecule type" value="Genomic_DNA"/>
</dbReference>
<sequence>MTFLLTTNPDIRSVKLLGSWDNFSKPYSMERDRRVGPGYWRGCFQFTDIMADGSHDHAQWRADGLKMGCTYWYYYILNENIEFYNENEKFTTKCPLLPGRPLNILNVPMVLPKNRIHGRSSSDGSQSEEYRTLHPEDKFMNPRRPPKPELAHIQTTNLNPRQPSPGNLAPSPVGVHRINGAQGRPPRARAFSEAQNQENQRQQLIQHQQMIQQQQQQQQQQQAENTVAERRNVPGILVHASSVKIPMNSVDQPAGTTIQARRALKGNAGNAAPALHLLSVDTHSRHRRPSTSQNEAQGPAPVVKAKASNDMIVANGQSSSGSGDMPTPTGPDIQHKRLPSLPNSPSSVMDEAVRAIDERDKAADALIMRSHFSSMTIDESINSRIEQSRFSEWSTDTGETEDETPASIFSASTFHHEPQESSAPEDWTTPDLSCNDAATNTDPNTPHLTANSKPCSPNSATADMPPWNGTLPEFAVSLSSPSLSTSGLGIDQMDEVESNPKRHAALFDAIESMQALSLAQSPSASPIFVSESDRSKFDSHSRQSDASAVIRGKATMQELMDELAYLKNMMQSNMEGEPF</sequence>
<dbReference type="AlphaFoldDB" id="A0A9W9NV08"/>
<accession>A0A9W9NV08</accession>
<protein>
    <submittedName>
        <fullName evidence="2">Uncharacterized protein</fullName>
    </submittedName>
</protein>
<evidence type="ECO:0000313" key="2">
    <source>
        <dbReference type="EMBL" id="KAJ5226316.1"/>
    </source>
</evidence>
<reference evidence="2" key="2">
    <citation type="journal article" date="2023" name="IMA Fungus">
        <title>Comparative genomic study of the Penicillium genus elucidates a diverse pangenome and 15 lateral gene transfer events.</title>
        <authorList>
            <person name="Petersen C."/>
            <person name="Sorensen T."/>
            <person name="Nielsen M.R."/>
            <person name="Sondergaard T.E."/>
            <person name="Sorensen J.L."/>
            <person name="Fitzpatrick D.A."/>
            <person name="Frisvad J.C."/>
            <person name="Nielsen K.L."/>
        </authorList>
    </citation>
    <scope>NUCLEOTIDE SEQUENCE</scope>
    <source>
        <strain evidence="2">IBT 19713</strain>
    </source>
</reference>
<evidence type="ECO:0000313" key="3">
    <source>
        <dbReference type="Proteomes" id="UP001150941"/>
    </source>
</evidence>
<dbReference type="RefSeq" id="XP_058329727.1">
    <property type="nucleotide sequence ID" value="XM_058476837.1"/>
</dbReference>
<keyword evidence="3" id="KW-1185">Reference proteome</keyword>
<organism evidence="2 3">
    <name type="scientific">Penicillium chermesinum</name>
    <dbReference type="NCBI Taxonomy" id="63820"/>
    <lineage>
        <taxon>Eukaryota</taxon>
        <taxon>Fungi</taxon>
        <taxon>Dikarya</taxon>
        <taxon>Ascomycota</taxon>
        <taxon>Pezizomycotina</taxon>
        <taxon>Eurotiomycetes</taxon>
        <taxon>Eurotiomycetidae</taxon>
        <taxon>Eurotiales</taxon>
        <taxon>Aspergillaceae</taxon>
        <taxon>Penicillium</taxon>
    </lineage>
</organism>
<feature type="region of interest" description="Disordered" evidence="1">
    <location>
        <begin position="115"/>
        <end position="201"/>
    </location>
</feature>
<dbReference type="GeneID" id="83204140"/>
<dbReference type="Proteomes" id="UP001150941">
    <property type="component" value="Unassembled WGS sequence"/>
</dbReference>
<evidence type="ECO:0000256" key="1">
    <source>
        <dbReference type="SAM" id="MobiDB-lite"/>
    </source>
</evidence>
<comment type="caution">
    <text evidence="2">The sequence shown here is derived from an EMBL/GenBank/DDBJ whole genome shotgun (WGS) entry which is preliminary data.</text>
</comment>
<feature type="compositionally biased region" description="Polar residues" evidence="1">
    <location>
        <begin position="153"/>
        <end position="165"/>
    </location>
</feature>
<reference evidence="2" key="1">
    <citation type="submission" date="2022-11" db="EMBL/GenBank/DDBJ databases">
        <authorList>
            <person name="Petersen C."/>
        </authorList>
    </citation>
    <scope>NUCLEOTIDE SEQUENCE</scope>
    <source>
        <strain evidence="2">IBT 19713</strain>
    </source>
</reference>
<proteinExistence type="predicted"/>
<dbReference type="OrthoDB" id="5422351at2759"/>
<name>A0A9W9NV08_9EURO</name>
<gene>
    <name evidence="2" type="ORF">N7468_007541</name>
</gene>
<dbReference type="PANTHER" id="PTHR40625">
    <property type="entry name" value="GTP-BINDING PROTEIN ESDC-RELATED"/>
    <property type="match status" value="1"/>
</dbReference>
<dbReference type="PANTHER" id="PTHR40625:SF1">
    <property type="entry name" value="AMP-ACTIVATED PROTEIN KINASE GLYCOGEN-BINDING DOMAIN-CONTAINING PROTEIN"/>
    <property type="match status" value="1"/>
</dbReference>
<feature type="region of interest" description="Disordered" evidence="1">
    <location>
        <begin position="282"/>
        <end position="347"/>
    </location>
</feature>
<feature type="region of interest" description="Disordered" evidence="1">
    <location>
        <begin position="439"/>
        <end position="460"/>
    </location>
</feature>
<feature type="compositionally biased region" description="Basic and acidic residues" evidence="1">
    <location>
        <begin position="128"/>
        <end position="150"/>
    </location>
</feature>